<reference evidence="1" key="1">
    <citation type="submission" date="2022-06" db="EMBL/GenBank/DDBJ databases">
        <title>Phylogenomic reconstructions and comparative analyses of Kickxellomycotina fungi.</title>
        <authorList>
            <person name="Reynolds N.K."/>
            <person name="Stajich J.E."/>
            <person name="Barry K."/>
            <person name="Grigoriev I.V."/>
            <person name="Crous P."/>
            <person name="Smith M.E."/>
        </authorList>
    </citation>
    <scope>NUCLEOTIDE SEQUENCE</scope>
    <source>
        <strain evidence="1">RSA 2271</strain>
    </source>
</reference>
<name>A0ACC1HPL2_9FUNG</name>
<gene>
    <name evidence="1" type="primary">EFM6</name>
    <name evidence="1" type="ORF">EV182_003964</name>
</gene>
<keyword evidence="2" id="KW-1185">Reference proteome</keyword>
<evidence type="ECO:0000313" key="2">
    <source>
        <dbReference type="Proteomes" id="UP001145114"/>
    </source>
</evidence>
<evidence type="ECO:0000313" key="1">
    <source>
        <dbReference type="EMBL" id="KAJ1678478.1"/>
    </source>
</evidence>
<dbReference type="Proteomes" id="UP001145114">
    <property type="component" value="Unassembled WGS sequence"/>
</dbReference>
<accession>A0ACC1HPL2</accession>
<proteinExistence type="predicted"/>
<comment type="caution">
    <text evidence="1">The sequence shown here is derived from an EMBL/GenBank/DDBJ whole genome shotgun (WGS) entry which is preliminary data.</text>
</comment>
<protein>
    <submittedName>
        <fullName evidence="1">Protein-lysine N-methyltransferase efm6</fullName>
    </submittedName>
</protein>
<organism evidence="1 2">
    <name type="scientific">Spiromyces aspiralis</name>
    <dbReference type="NCBI Taxonomy" id="68401"/>
    <lineage>
        <taxon>Eukaryota</taxon>
        <taxon>Fungi</taxon>
        <taxon>Fungi incertae sedis</taxon>
        <taxon>Zoopagomycota</taxon>
        <taxon>Kickxellomycotina</taxon>
        <taxon>Kickxellomycetes</taxon>
        <taxon>Kickxellales</taxon>
        <taxon>Kickxellaceae</taxon>
        <taxon>Spiromyces</taxon>
    </lineage>
</organism>
<dbReference type="EMBL" id="JAMZIH010001123">
    <property type="protein sequence ID" value="KAJ1678478.1"/>
    <property type="molecule type" value="Genomic_DNA"/>
</dbReference>
<sequence length="232" mass="25405">MHSSSDVGPARWTETCVEFTDPHLAALTIYSDPCGTGGVGTTIWDSAHVLARYFERCVREQTLDLTDKHVLELGAGTGLVGLTIARLAPGARRVTLTDKRPIIPLLERNVAANASSSACAPLIVQELDWSAVHNTDTDTTYIAPFPPDIVVASDCIFVPELYNIFLNALNAVCGPETQVYLALESRDFPTEAKFFAKFGDAFSFRDIKPHELDSVWQSEDIFVFVATKKPSV</sequence>